<dbReference type="EMBL" id="BGPR01033296">
    <property type="protein sequence ID" value="GBO07175.1"/>
    <property type="molecule type" value="Genomic_DNA"/>
</dbReference>
<evidence type="ECO:0000313" key="3">
    <source>
        <dbReference type="Proteomes" id="UP000499080"/>
    </source>
</evidence>
<dbReference type="Proteomes" id="UP000499080">
    <property type="component" value="Unassembled WGS sequence"/>
</dbReference>
<reference evidence="2 3" key="1">
    <citation type="journal article" date="2019" name="Sci. Rep.">
        <title>Orb-weaving spider Araneus ventricosus genome elucidates the spidroin gene catalogue.</title>
        <authorList>
            <person name="Kono N."/>
            <person name="Nakamura H."/>
            <person name="Ohtoshi R."/>
            <person name="Moran D.A.P."/>
            <person name="Shinohara A."/>
            <person name="Yoshida Y."/>
            <person name="Fujiwara M."/>
            <person name="Mori M."/>
            <person name="Tomita M."/>
            <person name="Arakawa K."/>
        </authorList>
    </citation>
    <scope>NUCLEOTIDE SEQUENCE [LARGE SCALE GENOMIC DNA]</scope>
</reference>
<sequence length="90" mass="10259">MYLLHTRTCWKVKYVRRVRGGLFPEPDGSSFETPFHQRSGLYLGWRVKHPPSGVARIFRKGIFTLLSSSSPKDSSKFPCPSQNSSRIACK</sequence>
<name>A0A4Y2U2D1_ARAVE</name>
<gene>
    <name evidence="2" type="ORF">AVEN_131386_1</name>
</gene>
<evidence type="ECO:0000313" key="2">
    <source>
        <dbReference type="EMBL" id="GBO07175.1"/>
    </source>
</evidence>
<accession>A0A4Y2U2D1</accession>
<feature type="region of interest" description="Disordered" evidence="1">
    <location>
        <begin position="68"/>
        <end position="90"/>
    </location>
</feature>
<comment type="caution">
    <text evidence="2">The sequence shown here is derived from an EMBL/GenBank/DDBJ whole genome shotgun (WGS) entry which is preliminary data.</text>
</comment>
<feature type="compositionally biased region" description="Low complexity" evidence="1">
    <location>
        <begin position="68"/>
        <end position="81"/>
    </location>
</feature>
<keyword evidence="3" id="KW-1185">Reference proteome</keyword>
<protein>
    <submittedName>
        <fullName evidence="2">Uncharacterized protein</fullName>
    </submittedName>
</protein>
<proteinExistence type="predicted"/>
<dbReference type="AlphaFoldDB" id="A0A4Y2U2D1"/>
<organism evidence="2 3">
    <name type="scientific">Araneus ventricosus</name>
    <name type="common">Orbweaver spider</name>
    <name type="synonym">Epeira ventricosa</name>
    <dbReference type="NCBI Taxonomy" id="182803"/>
    <lineage>
        <taxon>Eukaryota</taxon>
        <taxon>Metazoa</taxon>
        <taxon>Ecdysozoa</taxon>
        <taxon>Arthropoda</taxon>
        <taxon>Chelicerata</taxon>
        <taxon>Arachnida</taxon>
        <taxon>Araneae</taxon>
        <taxon>Araneomorphae</taxon>
        <taxon>Entelegynae</taxon>
        <taxon>Araneoidea</taxon>
        <taxon>Araneidae</taxon>
        <taxon>Araneus</taxon>
    </lineage>
</organism>
<evidence type="ECO:0000256" key="1">
    <source>
        <dbReference type="SAM" id="MobiDB-lite"/>
    </source>
</evidence>